<dbReference type="CDD" id="cd15457">
    <property type="entry name" value="NADAR"/>
    <property type="match status" value="1"/>
</dbReference>
<evidence type="ECO:0000256" key="1">
    <source>
        <dbReference type="SAM" id="MobiDB-lite"/>
    </source>
</evidence>
<dbReference type="SUPFAM" id="SSF143990">
    <property type="entry name" value="YbiA-like"/>
    <property type="match status" value="1"/>
</dbReference>
<keyword evidence="4" id="KW-1185">Reference proteome</keyword>
<dbReference type="Pfam" id="PF08719">
    <property type="entry name" value="NADAR"/>
    <property type="match status" value="1"/>
</dbReference>
<feature type="compositionally biased region" description="Basic and acidic residues" evidence="1">
    <location>
        <begin position="498"/>
        <end position="519"/>
    </location>
</feature>
<gene>
    <name evidence="3" type="ORF">GMARGA_LOCUS7625</name>
</gene>
<dbReference type="Gene3D" id="1.10.357.40">
    <property type="entry name" value="YbiA-like"/>
    <property type="match status" value="1"/>
</dbReference>
<dbReference type="NCBIfam" id="TIGR02464">
    <property type="entry name" value="ribofla_fusion"/>
    <property type="match status" value="1"/>
</dbReference>
<accession>A0ABN7UMY7</accession>
<reference evidence="3 4" key="1">
    <citation type="submission" date="2021-06" db="EMBL/GenBank/DDBJ databases">
        <authorList>
            <person name="Kallberg Y."/>
            <person name="Tangrot J."/>
            <person name="Rosling A."/>
        </authorList>
    </citation>
    <scope>NUCLEOTIDE SEQUENCE [LARGE SCALE GENOMIC DNA]</scope>
    <source>
        <strain evidence="3 4">120-4 pot B 10/14</strain>
    </source>
</reference>
<feature type="region of interest" description="Disordered" evidence="1">
    <location>
        <begin position="495"/>
        <end position="519"/>
    </location>
</feature>
<feature type="domain" description="NADAR" evidence="2">
    <location>
        <begin position="281"/>
        <end position="426"/>
    </location>
</feature>
<evidence type="ECO:0000313" key="3">
    <source>
        <dbReference type="EMBL" id="CAG8616639.1"/>
    </source>
</evidence>
<dbReference type="Proteomes" id="UP000789901">
    <property type="component" value="Unassembled WGS sequence"/>
</dbReference>
<evidence type="ECO:0000313" key="4">
    <source>
        <dbReference type="Proteomes" id="UP000789901"/>
    </source>
</evidence>
<dbReference type="InterPro" id="IPR037238">
    <property type="entry name" value="YbiA-like_sf"/>
</dbReference>
<evidence type="ECO:0000259" key="2">
    <source>
        <dbReference type="Pfam" id="PF08719"/>
    </source>
</evidence>
<protein>
    <submittedName>
        <fullName evidence="3">18752_t:CDS:1</fullName>
    </submittedName>
</protein>
<proteinExistence type="predicted"/>
<organism evidence="3 4">
    <name type="scientific">Gigaspora margarita</name>
    <dbReference type="NCBI Taxonomy" id="4874"/>
    <lineage>
        <taxon>Eukaryota</taxon>
        <taxon>Fungi</taxon>
        <taxon>Fungi incertae sedis</taxon>
        <taxon>Mucoromycota</taxon>
        <taxon>Glomeromycotina</taxon>
        <taxon>Glomeromycetes</taxon>
        <taxon>Diversisporales</taxon>
        <taxon>Gigasporaceae</taxon>
        <taxon>Gigaspora</taxon>
    </lineage>
</organism>
<dbReference type="InterPro" id="IPR012816">
    <property type="entry name" value="NADAR"/>
</dbReference>
<dbReference type="EMBL" id="CAJVQB010003746">
    <property type="protein sequence ID" value="CAG8616639.1"/>
    <property type="molecule type" value="Genomic_DNA"/>
</dbReference>
<name>A0ABN7UMY7_GIGMA</name>
<comment type="caution">
    <text evidence="3">The sequence shown here is derived from an EMBL/GenBank/DDBJ whole genome shotgun (WGS) entry which is preliminary data.</text>
</comment>
<sequence length="519" mass="61018">MVFDMKNVMIYDHLAFNQSYKSMFSKVNYRSIIPYYLCWDGRSFYLYPSSNGLLGKESVLAKMVGNQQSSSSLDRYDKYNKNGEMSYVSRPNGRFVKSNANTSHENFSNQNLLFMEKTMEFTFSGPIRSLALFISFSENVTSEWSAKEFHKFGFHSIFKLFTIANHTKAYEFILDCAINCWANVWKIVIVLSSDLNVDKKEICEFVRKIRKIFNRLTLDVIVIRSVSESIFQSHLKWKIIKDKSFVVVVYEKDKDKIKESFGVLLYEICRVQQSTERSYIYFYSKYDPYYEFTNFFPVPVIIDGVKWPTTENYFQAQKFKCQRICNEIRKAQSAREAFNIGRCYDRYKRHDWEHKISGTGEIFKENVMRTALIEKFGQHMHLKYLLLSTGNIPLFEHTKNDLYWGDGGDFGRGQNKLGIILQKVREFYMLDEVQKIASKYGRYDEKWIIDELHPKDNFVPLPNQQHPIEENPETATNHPLTTVKKKIQDIAHVTAQKLKSEPRERNPEAAHQDGKTNPE</sequence>